<proteinExistence type="predicted"/>
<sequence>MGPELESNGKSGVTPEAPSSKENGVVSADSTEKCLKCDTNYGGSTLEVSGCLVEPLVACRSNEAEAGVTRFTNPGVDGLVKAECQEATENSSSFDETNAGIENSGNLSDSEVMSSFHTDGSSALPLNGFPDIFRLRKKKLTSHWRTFVRPLMWRCKWAELQIKKFDALAKKYHRELAEYNQRKQFLTENLEMQGTCMRSFPFSNDSPRDKVLRRKKRKRTEETTNAASYMSLHNLFSYYEKRNRTTDGTYADAYQAGQDRHSMNLETGSNNEGLWLESRSGDNLVEEMFRKIERLQSQVRNLKSRINKVKSENPEKLSSADDLDLPSGLTSSARSLNSPPNDGDRMPVGSSNIASQLLLEYNKGNMVMTGSAVSSHVEASRRPDAVESTNQSLLGATCANAEDDILIYNGRMNEEITELGEVTIKCAEKPQVAEAHKASTSPTVPVVQDLTTDDQPAPKIRSIAKLTAPTKIKKKKRGKRKPSW</sequence>
<evidence type="ECO:0000313" key="2">
    <source>
        <dbReference type="Proteomes" id="UP001060085"/>
    </source>
</evidence>
<evidence type="ECO:0000313" key="1">
    <source>
        <dbReference type="EMBL" id="KAI5647484.1"/>
    </source>
</evidence>
<name>A0ACB9ZJF5_CATRO</name>
<gene>
    <name evidence="1" type="ORF">M9H77_33489</name>
</gene>
<keyword evidence="2" id="KW-1185">Reference proteome</keyword>
<dbReference type="Proteomes" id="UP001060085">
    <property type="component" value="Linkage Group LG08"/>
</dbReference>
<accession>A0ACB9ZJF5</accession>
<protein>
    <submittedName>
        <fullName evidence="1">Uncharacterized protein</fullName>
    </submittedName>
</protein>
<reference evidence="2" key="1">
    <citation type="journal article" date="2023" name="Nat. Plants">
        <title>Single-cell RNA sequencing provides a high-resolution roadmap for understanding the multicellular compartmentation of specialized metabolism.</title>
        <authorList>
            <person name="Sun S."/>
            <person name="Shen X."/>
            <person name="Li Y."/>
            <person name="Li Y."/>
            <person name="Wang S."/>
            <person name="Li R."/>
            <person name="Zhang H."/>
            <person name="Shen G."/>
            <person name="Guo B."/>
            <person name="Wei J."/>
            <person name="Xu J."/>
            <person name="St-Pierre B."/>
            <person name="Chen S."/>
            <person name="Sun C."/>
        </authorList>
    </citation>
    <scope>NUCLEOTIDE SEQUENCE [LARGE SCALE GENOMIC DNA]</scope>
</reference>
<organism evidence="1 2">
    <name type="scientific">Catharanthus roseus</name>
    <name type="common">Madagascar periwinkle</name>
    <name type="synonym">Vinca rosea</name>
    <dbReference type="NCBI Taxonomy" id="4058"/>
    <lineage>
        <taxon>Eukaryota</taxon>
        <taxon>Viridiplantae</taxon>
        <taxon>Streptophyta</taxon>
        <taxon>Embryophyta</taxon>
        <taxon>Tracheophyta</taxon>
        <taxon>Spermatophyta</taxon>
        <taxon>Magnoliopsida</taxon>
        <taxon>eudicotyledons</taxon>
        <taxon>Gunneridae</taxon>
        <taxon>Pentapetalae</taxon>
        <taxon>asterids</taxon>
        <taxon>lamiids</taxon>
        <taxon>Gentianales</taxon>
        <taxon>Apocynaceae</taxon>
        <taxon>Rauvolfioideae</taxon>
        <taxon>Vinceae</taxon>
        <taxon>Catharanthinae</taxon>
        <taxon>Catharanthus</taxon>
    </lineage>
</organism>
<comment type="caution">
    <text evidence="1">The sequence shown here is derived from an EMBL/GenBank/DDBJ whole genome shotgun (WGS) entry which is preliminary data.</text>
</comment>
<dbReference type="EMBL" id="CM044708">
    <property type="protein sequence ID" value="KAI5647484.1"/>
    <property type="molecule type" value="Genomic_DNA"/>
</dbReference>